<dbReference type="Proteomes" id="UP001281761">
    <property type="component" value="Unassembled WGS sequence"/>
</dbReference>
<reference evidence="1 2" key="1">
    <citation type="journal article" date="2022" name="bioRxiv">
        <title>Genomics of Preaxostyla Flagellates Illuminates Evolutionary Transitions and the Path Towards Mitochondrial Loss.</title>
        <authorList>
            <person name="Novak L.V.F."/>
            <person name="Treitli S.C."/>
            <person name="Pyrih J."/>
            <person name="Halakuc P."/>
            <person name="Pipaliya S.V."/>
            <person name="Vacek V."/>
            <person name="Brzon O."/>
            <person name="Soukal P."/>
            <person name="Eme L."/>
            <person name="Dacks J.B."/>
            <person name="Karnkowska A."/>
            <person name="Elias M."/>
            <person name="Hampl V."/>
        </authorList>
    </citation>
    <scope>NUCLEOTIDE SEQUENCE [LARGE SCALE GENOMIC DNA]</scope>
    <source>
        <strain evidence="1">NAU3</strain>
        <tissue evidence="1">Gut</tissue>
    </source>
</reference>
<sequence>MNSSTDSSFPDCSPLMNGCRQHETEQEYAQFFHLTSVTDGPMPAFTVLFGSAFFDLSTNHRNFDELNFFFFFSIKSISFS</sequence>
<gene>
    <name evidence="1" type="ORF">BLNAU_8424</name>
</gene>
<dbReference type="EMBL" id="JARBJD010000054">
    <property type="protein sequence ID" value="KAK2956584.1"/>
    <property type="molecule type" value="Genomic_DNA"/>
</dbReference>
<organism evidence="1 2">
    <name type="scientific">Blattamonas nauphoetae</name>
    <dbReference type="NCBI Taxonomy" id="2049346"/>
    <lineage>
        <taxon>Eukaryota</taxon>
        <taxon>Metamonada</taxon>
        <taxon>Preaxostyla</taxon>
        <taxon>Oxymonadida</taxon>
        <taxon>Blattamonas</taxon>
    </lineage>
</organism>
<proteinExistence type="predicted"/>
<keyword evidence="2" id="KW-1185">Reference proteome</keyword>
<protein>
    <submittedName>
        <fullName evidence="1">Uncharacterized protein</fullName>
    </submittedName>
</protein>
<evidence type="ECO:0000313" key="2">
    <source>
        <dbReference type="Proteomes" id="UP001281761"/>
    </source>
</evidence>
<name>A0ABQ9XYP7_9EUKA</name>
<comment type="caution">
    <text evidence="1">The sequence shown here is derived from an EMBL/GenBank/DDBJ whole genome shotgun (WGS) entry which is preliminary data.</text>
</comment>
<accession>A0ABQ9XYP7</accession>
<evidence type="ECO:0000313" key="1">
    <source>
        <dbReference type="EMBL" id="KAK2956584.1"/>
    </source>
</evidence>